<evidence type="ECO:0000256" key="1">
    <source>
        <dbReference type="SAM" id="Phobius"/>
    </source>
</evidence>
<keyword evidence="1" id="KW-1133">Transmembrane helix</keyword>
<dbReference type="PANTHER" id="PTHR30128:SF19">
    <property type="entry name" value="PHOTOSYSTEM I P700 CHLOROPHYLL A APOPROTEIN A1-RELATED"/>
    <property type="match status" value="1"/>
</dbReference>
<accession>A0A6M2F4Z5</accession>
<name>A0A6M2F4Z5_9ROSI</name>
<dbReference type="GO" id="GO:0009535">
    <property type="term" value="C:chloroplast thylakoid membrane"/>
    <property type="evidence" value="ECO:0007669"/>
    <property type="project" value="TreeGrafter"/>
</dbReference>
<proteinExistence type="predicted"/>
<reference evidence="2" key="1">
    <citation type="submission" date="2020-03" db="EMBL/GenBank/DDBJ databases">
        <authorList>
            <person name="Zhang R."/>
        </authorList>
    </citation>
    <scope>NUCLEOTIDE SEQUENCE</scope>
</reference>
<dbReference type="GO" id="GO:0015979">
    <property type="term" value="P:photosynthesis"/>
    <property type="evidence" value="ECO:0007669"/>
    <property type="project" value="InterPro"/>
</dbReference>
<dbReference type="InterPro" id="IPR001280">
    <property type="entry name" value="PSI_PsaA/B"/>
</dbReference>
<dbReference type="Gene3D" id="1.20.1130.10">
    <property type="entry name" value="Photosystem I PsaA/PsaB"/>
    <property type="match status" value="1"/>
</dbReference>
<dbReference type="Pfam" id="PF00223">
    <property type="entry name" value="PsaA_PsaB"/>
    <property type="match status" value="1"/>
</dbReference>
<dbReference type="PRINTS" id="PR00257">
    <property type="entry name" value="PHOTSYSPSAAB"/>
</dbReference>
<sequence>MMKFVCGRICVDKGITAGHNLNTSVLKGPYCTIFLMVGAAAHATIFMVMRFECERARTDKGITARNNLNTSLLEGQCCTIFLTVGASTHAAIFMVRDYDMTTQYNNLLDCVLSHRNAIISHLDWVCIFSGFYSFGCIFT</sequence>
<dbReference type="SUPFAM" id="SSF81558">
    <property type="entry name" value="Photosystem I subunits PsaA/PsaB"/>
    <property type="match status" value="1"/>
</dbReference>
<dbReference type="AlphaFoldDB" id="A0A6M2F4Z5"/>
<feature type="transmembrane region" description="Helical" evidence="1">
    <location>
        <begin position="33"/>
        <end position="51"/>
    </location>
</feature>
<protein>
    <submittedName>
        <fullName evidence="2">Uncharacterized protein</fullName>
    </submittedName>
</protein>
<dbReference type="PANTHER" id="PTHR30128">
    <property type="entry name" value="OUTER MEMBRANE PROTEIN, OMPA-RELATED"/>
    <property type="match status" value="1"/>
</dbReference>
<keyword evidence="1" id="KW-0472">Membrane</keyword>
<evidence type="ECO:0000313" key="2">
    <source>
        <dbReference type="EMBL" id="NUU92627.1"/>
    </source>
</evidence>
<keyword evidence="1" id="KW-0812">Transmembrane</keyword>
<organism evidence="2">
    <name type="scientific">Populus davidiana</name>
    <dbReference type="NCBI Taxonomy" id="266767"/>
    <lineage>
        <taxon>Eukaryota</taxon>
        <taxon>Viridiplantae</taxon>
        <taxon>Streptophyta</taxon>
        <taxon>Embryophyta</taxon>
        <taxon>Tracheophyta</taxon>
        <taxon>Spermatophyta</taxon>
        <taxon>Magnoliopsida</taxon>
        <taxon>eudicotyledons</taxon>
        <taxon>Gunneridae</taxon>
        <taxon>Pentapetalae</taxon>
        <taxon>rosids</taxon>
        <taxon>fabids</taxon>
        <taxon>Malpighiales</taxon>
        <taxon>Salicaceae</taxon>
        <taxon>Saliceae</taxon>
        <taxon>Populus</taxon>
    </lineage>
</organism>
<dbReference type="EMBL" id="GILB01012294">
    <property type="protein sequence ID" value="NUU92627.1"/>
    <property type="molecule type" value="Transcribed_RNA"/>
</dbReference>
<dbReference type="InterPro" id="IPR036408">
    <property type="entry name" value="PSI_PsaA/B_sf"/>
</dbReference>